<organism evidence="3 4">
    <name type="scientific">Pseudomonas putida</name>
    <name type="common">Arthrobacter siderocapsulatus</name>
    <dbReference type="NCBI Taxonomy" id="303"/>
    <lineage>
        <taxon>Bacteria</taxon>
        <taxon>Pseudomonadati</taxon>
        <taxon>Pseudomonadota</taxon>
        <taxon>Gammaproteobacteria</taxon>
        <taxon>Pseudomonadales</taxon>
        <taxon>Pseudomonadaceae</taxon>
        <taxon>Pseudomonas</taxon>
    </lineage>
</organism>
<proteinExistence type="predicted"/>
<keyword evidence="2" id="KW-0472">Membrane</keyword>
<keyword evidence="1" id="KW-0175">Coiled coil</keyword>
<gene>
    <name evidence="3" type="ORF">BGP82_00390</name>
</gene>
<dbReference type="EMBL" id="MING01000019">
    <property type="protein sequence ID" value="POG12958.1"/>
    <property type="molecule type" value="Genomic_DNA"/>
</dbReference>
<evidence type="ECO:0000313" key="4">
    <source>
        <dbReference type="Proteomes" id="UP000237378"/>
    </source>
</evidence>
<feature type="transmembrane region" description="Helical" evidence="2">
    <location>
        <begin position="110"/>
        <end position="131"/>
    </location>
</feature>
<accession>A0A2S3XBK4</accession>
<comment type="caution">
    <text evidence="3">The sequence shown here is derived from an EMBL/GenBank/DDBJ whole genome shotgun (WGS) entry which is preliminary data.</text>
</comment>
<keyword evidence="2" id="KW-0812">Transmembrane</keyword>
<feature type="transmembrane region" description="Helical" evidence="2">
    <location>
        <begin position="6"/>
        <end position="26"/>
    </location>
</feature>
<dbReference type="AlphaFoldDB" id="A0A2S3XBK4"/>
<keyword evidence="2" id="KW-1133">Transmembrane helix</keyword>
<dbReference type="Proteomes" id="UP000237378">
    <property type="component" value="Unassembled WGS sequence"/>
</dbReference>
<reference evidence="3 4" key="1">
    <citation type="submission" date="2016-08" db="EMBL/GenBank/DDBJ databases">
        <authorList>
            <person name="Seilhamer J.J."/>
        </authorList>
    </citation>
    <scope>NUCLEOTIDE SEQUENCE [LARGE SCALE GENOMIC DNA]</scope>
    <source>
        <strain evidence="3 4">KH-18-2</strain>
    </source>
</reference>
<dbReference type="RefSeq" id="WP_103469026.1">
    <property type="nucleotide sequence ID" value="NZ_MING01000019.1"/>
</dbReference>
<sequence>MKNLNGWQRLWIVACFVWGVVLVIGLSDKITTKQDLEREAQQLLEDYKDREILIRSGKPKQELPKRIFDLTSGEKTLPELWQGLKAKQDNLKGRMESLTSRQLTQAGAMLLFWIVSCIVVYAGGLVLNWVYRGFRPKTN</sequence>
<protein>
    <submittedName>
        <fullName evidence="3">Uncharacterized protein</fullName>
    </submittedName>
</protein>
<evidence type="ECO:0000256" key="2">
    <source>
        <dbReference type="SAM" id="Phobius"/>
    </source>
</evidence>
<feature type="coiled-coil region" evidence="1">
    <location>
        <begin position="26"/>
        <end position="53"/>
    </location>
</feature>
<evidence type="ECO:0000313" key="3">
    <source>
        <dbReference type="EMBL" id="POG12958.1"/>
    </source>
</evidence>
<name>A0A2S3XBK4_PSEPU</name>
<evidence type="ECO:0000256" key="1">
    <source>
        <dbReference type="SAM" id="Coils"/>
    </source>
</evidence>
<reference evidence="3 4" key="2">
    <citation type="submission" date="2018-03" db="EMBL/GenBank/DDBJ databases">
        <title>Draft genome of Pseudomonas putida strain KH-18-2.</title>
        <authorList>
            <person name="Yoshizawa S."/>
            <person name="Khan N.H."/>
            <person name="Nishimura M."/>
            <person name="Chiura H.X."/>
            <person name="Ogura Y."/>
            <person name="Hayashi T."/>
            <person name="Kogure K."/>
        </authorList>
    </citation>
    <scope>NUCLEOTIDE SEQUENCE [LARGE SCALE GENOMIC DNA]</scope>
    <source>
        <strain evidence="3 4">KH-18-2</strain>
    </source>
</reference>